<evidence type="ECO:0000313" key="7">
    <source>
        <dbReference type="EMBL" id="PGT97394.1"/>
    </source>
</evidence>
<gene>
    <name evidence="7" type="ORF">COD19_24925</name>
</gene>
<feature type="transmembrane region" description="Helical" evidence="6">
    <location>
        <begin position="54"/>
        <end position="72"/>
    </location>
</feature>
<name>A0A2C1LI17_BACCE</name>
<dbReference type="InterPro" id="IPR002797">
    <property type="entry name" value="Polysacc_synth"/>
</dbReference>
<feature type="transmembrane region" description="Helical" evidence="6">
    <location>
        <begin position="84"/>
        <end position="105"/>
    </location>
</feature>
<feature type="transmembrane region" description="Helical" evidence="6">
    <location>
        <begin position="378"/>
        <end position="397"/>
    </location>
</feature>
<comment type="subcellular location">
    <subcellularLocation>
        <location evidence="1">Cell membrane</location>
        <topology evidence="1">Multi-pass membrane protein</topology>
    </subcellularLocation>
</comment>
<dbReference type="RefSeq" id="WP_098883007.1">
    <property type="nucleotide sequence ID" value="NZ_NUMG01000041.1"/>
</dbReference>
<comment type="caution">
    <text evidence="7">The sequence shown here is derived from an EMBL/GenBank/DDBJ whole genome shotgun (WGS) entry which is preliminary data.</text>
</comment>
<keyword evidence="3 6" id="KW-0812">Transmembrane</keyword>
<proteinExistence type="predicted"/>
<feature type="transmembrane region" description="Helical" evidence="6">
    <location>
        <begin position="140"/>
        <end position="161"/>
    </location>
</feature>
<feature type="transmembrane region" description="Helical" evidence="6">
    <location>
        <begin position="167"/>
        <end position="187"/>
    </location>
</feature>
<reference evidence="7 8" key="1">
    <citation type="submission" date="2017-09" db="EMBL/GenBank/DDBJ databases">
        <title>Large-scale bioinformatics analysis of Bacillus genomes uncovers conserved roles of natural products in bacterial physiology.</title>
        <authorList>
            <consortium name="Agbiome Team Llc"/>
            <person name="Bleich R.M."/>
            <person name="Grubbs K.J."/>
            <person name="Santa Maria K.C."/>
            <person name="Allen S.E."/>
            <person name="Farag S."/>
            <person name="Shank E.A."/>
            <person name="Bowers A."/>
        </authorList>
    </citation>
    <scope>NUCLEOTIDE SEQUENCE [LARGE SCALE GENOMIC DNA]</scope>
    <source>
        <strain evidence="7 8">AFS040105</strain>
    </source>
</reference>
<feature type="transmembrane region" description="Helical" evidence="6">
    <location>
        <begin position="286"/>
        <end position="308"/>
    </location>
</feature>
<evidence type="ECO:0000256" key="1">
    <source>
        <dbReference type="ARBA" id="ARBA00004651"/>
    </source>
</evidence>
<feature type="transmembrane region" description="Helical" evidence="6">
    <location>
        <begin position="409"/>
        <end position="428"/>
    </location>
</feature>
<sequence length="462" mass="52671">MESKLKKLISDTFLFAIGNALTKIILFILMPLYTSTLTTEEYGISDTLNTLVELIIPIVTLSISDAVFRFSIDEDSKKDEIFSISIKILLKGTIVFILISGVLHFIFQYEYTIFLVLMYTTYAIKQLFGNFLRGIGKVRLFVINGIIGTVALVVFNLLFLLKLNMGIQGYLLAIILSNLVASIFMFQRAKLYSYINLEHKNHKLRKEMLNYSIPIIPNMISWWINNAANRYILLFFEGASITGLFSAASKMPAMINLLSSMFQQAWQYSSAKEYDKQDKNNFYSVVFNYYSSFILIACSAIVLITPFISQFVLLGDFYKAWRYVPLLLVSAMLGCYSIYFGGFYTATKKNKMLMISTVIGSIVNLILCFALTPIYGVYGVLIASNMCYLAIVIIRIIDTKKYVKLRTNWFVLVISLVIVTMQSVYETFATESLYFIPGLLFILVLLINSIYLVILKMKKLLV</sequence>
<organism evidence="7 8">
    <name type="scientific">Bacillus cereus</name>
    <dbReference type="NCBI Taxonomy" id="1396"/>
    <lineage>
        <taxon>Bacteria</taxon>
        <taxon>Bacillati</taxon>
        <taxon>Bacillota</taxon>
        <taxon>Bacilli</taxon>
        <taxon>Bacillales</taxon>
        <taxon>Bacillaceae</taxon>
        <taxon>Bacillus</taxon>
        <taxon>Bacillus cereus group</taxon>
    </lineage>
</organism>
<feature type="transmembrane region" description="Helical" evidence="6">
    <location>
        <begin position="434"/>
        <end position="454"/>
    </location>
</feature>
<dbReference type="Proteomes" id="UP000225766">
    <property type="component" value="Unassembled WGS sequence"/>
</dbReference>
<evidence type="ECO:0000256" key="2">
    <source>
        <dbReference type="ARBA" id="ARBA00022475"/>
    </source>
</evidence>
<accession>A0A2C1LI17</accession>
<feature type="transmembrane region" description="Helical" evidence="6">
    <location>
        <begin position="12"/>
        <end position="34"/>
    </location>
</feature>
<dbReference type="Pfam" id="PF01943">
    <property type="entry name" value="Polysacc_synt"/>
    <property type="match status" value="1"/>
</dbReference>
<feature type="transmembrane region" description="Helical" evidence="6">
    <location>
        <begin position="111"/>
        <end position="128"/>
    </location>
</feature>
<evidence type="ECO:0000256" key="3">
    <source>
        <dbReference type="ARBA" id="ARBA00022692"/>
    </source>
</evidence>
<dbReference type="AlphaFoldDB" id="A0A2C1LI17"/>
<evidence type="ECO:0000256" key="6">
    <source>
        <dbReference type="SAM" id="Phobius"/>
    </source>
</evidence>
<evidence type="ECO:0000256" key="5">
    <source>
        <dbReference type="ARBA" id="ARBA00023136"/>
    </source>
</evidence>
<dbReference type="PANTHER" id="PTHR30250:SF11">
    <property type="entry name" value="O-ANTIGEN TRANSPORTER-RELATED"/>
    <property type="match status" value="1"/>
</dbReference>
<keyword evidence="2" id="KW-1003">Cell membrane</keyword>
<keyword evidence="5 6" id="KW-0472">Membrane</keyword>
<feature type="transmembrane region" description="Helical" evidence="6">
    <location>
        <begin position="320"/>
        <end position="340"/>
    </location>
</feature>
<dbReference type="PANTHER" id="PTHR30250">
    <property type="entry name" value="PST FAMILY PREDICTED COLANIC ACID TRANSPORTER"/>
    <property type="match status" value="1"/>
</dbReference>
<evidence type="ECO:0000313" key="8">
    <source>
        <dbReference type="Proteomes" id="UP000225766"/>
    </source>
</evidence>
<evidence type="ECO:0000256" key="4">
    <source>
        <dbReference type="ARBA" id="ARBA00022989"/>
    </source>
</evidence>
<protein>
    <submittedName>
        <fullName evidence="7">Polysaccharide biosynthesis protein</fullName>
    </submittedName>
</protein>
<dbReference type="InterPro" id="IPR050833">
    <property type="entry name" value="Poly_Biosynth_Transport"/>
</dbReference>
<keyword evidence="4 6" id="KW-1133">Transmembrane helix</keyword>
<feature type="transmembrane region" description="Helical" evidence="6">
    <location>
        <begin position="352"/>
        <end position="372"/>
    </location>
</feature>
<dbReference type="GO" id="GO:0005886">
    <property type="term" value="C:plasma membrane"/>
    <property type="evidence" value="ECO:0007669"/>
    <property type="project" value="UniProtKB-SubCell"/>
</dbReference>
<dbReference type="EMBL" id="NUMG01000041">
    <property type="protein sequence ID" value="PGT97394.1"/>
    <property type="molecule type" value="Genomic_DNA"/>
</dbReference>